<evidence type="ECO:0000313" key="1">
    <source>
        <dbReference type="EMBL" id="MBN2067593.1"/>
    </source>
</evidence>
<name>A0A939C6M0_9ARCH</name>
<sequence>MNKKIALIALLIALILVSGCPQPPEKCGDGNCTASENWKNCPQDCMCGNGKCDAREQANPDLCPEDCPQTTGNCGDGICDAGESPETCPEDCVEPPKELKQVIPEKAVTSGDGRYKRPELIVIGERIFFGFEAGGEKEFRLVELNEDLSYKGQVHKVFAGIDNRTPHDIRLATAGTKLWYAFETVDASARETCQGHSLNIARYDVSGEQPVLEKSKTDIASGCGTTTDDYLNPVGVFPKAPEAVDDPSPIFYNGEYVVLTRGWNNSIQHIRKFDSEFNLLEHILLDLGSATGNKTLSQNALVNIGGRIYIIGGLFYPNNSIDSSIYAIPLSSDLRSVEGEIIPLVKYQNQKFTKVTAARYRDGKLYINYAKAIDRQQYHHLGVFDVEKGFASLAEIQVQDKSVSTNHSSMEVLENRVYFLYQEDETGLIDILGQVFEWQ</sequence>
<dbReference type="EMBL" id="JAFGDB010000065">
    <property type="protein sequence ID" value="MBN2067593.1"/>
    <property type="molecule type" value="Genomic_DNA"/>
</dbReference>
<dbReference type="InterPro" id="IPR011043">
    <property type="entry name" value="Gal_Oxase/kelch_b-propeller"/>
</dbReference>
<reference evidence="1" key="1">
    <citation type="submission" date="2021-01" db="EMBL/GenBank/DDBJ databases">
        <title>Active Sulfur Cycling in an Early Earth Analoge.</title>
        <authorList>
            <person name="Hahn C.R."/>
            <person name="Youssef N.H."/>
            <person name="Elshahed M."/>
        </authorList>
    </citation>
    <scope>NUCLEOTIDE SEQUENCE</scope>
    <source>
        <strain evidence="1">Zod_Metabat.1151</strain>
    </source>
</reference>
<dbReference type="SUPFAM" id="SSF50965">
    <property type="entry name" value="Galactose oxidase, central domain"/>
    <property type="match status" value="1"/>
</dbReference>
<comment type="caution">
    <text evidence="1">The sequence shown here is derived from an EMBL/GenBank/DDBJ whole genome shotgun (WGS) entry which is preliminary data.</text>
</comment>
<gene>
    <name evidence="1" type="ORF">JW744_03950</name>
</gene>
<proteinExistence type="predicted"/>
<dbReference type="AlphaFoldDB" id="A0A939C6M0"/>
<dbReference type="PROSITE" id="PS51257">
    <property type="entry name" value="PROKAR_LIPOPROTEIN"/>
    <property type="match status" value="1"/>
</dbReference>
<accession>A0A939C6M0</accession>
<dbReference type="Proteomes" id="UP000809243">
    <property type="component" value="Unassembled WGS sequence"/>
</dbReference>
<protein>
    <submittedName>
        <fullName evidence="1">Uncharacterized protein</fullName>
    </submittedName>
</protein>
<evidence type="ECO:0000313" key="2">
    <source>
        <dbReference type="Proteomes" id="UP000809243"/>
    </source>
</evidence>
<organism evidence="1 2">
    <name type="scientific">Candidatus Iainarchaeum sp</name>
    <dbReference type="NCBI Taxonomy" id="3101447"/>
    <lineage>
        <taxon>Archaea</taxon>
        <taxon>Candidatus Iainarchaeota</taxon>
        <taxon>Candidatus Iainarchaeia</taxon>
        <taxon>Candidatus Iainarchaeales</taxon>
        <taxon>Candidatus Iainarchaeaceae</taxon>
        <taxon>Candidatus Iainarchaeum</taxon>
    </lineage>
</organism>